<dbReference type="RefSeq" id="WP_242493073.1">
    <property type="nucleotide sequence ID" value="NZ_JBBMFL010000013.1"/>
</dbReference>
<dbReference type="GeneID" id="78178660"/>
<dbReference type="EMBL" id="JBBMFL010000013">
    <property type="protein sequence ID" value="MEQ2545509.1"/>
    <property type="molecule type" value="Genomic_DNA"/>
</dbReference>
<protein>
    <submittedName>
        <fullName evidence="1">Uncharacterized protein</fullName>
    </submittedName>
</protein>
<organism evidence="1 2">
    <name type="scientific">Alistipes intestinihominis</name>
    <dbReference type="NCBI Taxonomy" id="3133172"/>
    <lineage>
        <taxon>Bacteria</taxon>
        <taxon>Pseudomonadati</taxon>
        <taxon>Bacteroidota</taxon>
        <taxon>Bacteroidia</taxon>
        <taxon>Bacteroidales</taxon>
        <taxon>Rikenellaceae</taxon>
        <taxon>Alistipes</taxon>
    </lineage>
</organism>
<gene>
    <name evidence="1" type="ORF">WMO46_11195</name>
</gene>
<accession>A0ABV1GYN1</accession>
<evidence type="ECO:0000313" key="1">
    <source>
        <dbReference type="EMBL" id="MEQ2545509.1"/>
    </source>
</evidence>
<comment type="caution">
    <text evidence="1">The sequence shown here is derived from an EMBL/GenBank/DDBJ whole genome shotgun (WGS) entry which is preliminary data.</text>
</comment>
<name>A0ABV1GYN1_9BACT</name>
<evidence type="ECO:0000313" key="2">
    <source>
        <dbReference type="Proteomes" id="UP001460202"/>
    </source>
</evidence>
<keyword evidence="2" id="KW-1185">Reference proteome</keyword>
<sequence length="111" mass="12999">MKLVVFRHPEPARWDTYASYCPATNNFCAFGNSVSEVVEKFKKILLRDLQNRLAYQNMKNWGWEISENSAIPPIFTDEYMLQETERIFEVTIIEPLIISVDVELPRAEKTI</sequence>
<dbReference type="Proteomes" id="UP001460202">
    <property type="component" value="Unassembled WGS sequence"/>
</dbReference>
<reference evidence="1 2" key="1">
    <citation type="submission" date="2024-03" db="EMBL/GenBank/DDBJ databases">
        <title>Human intestinal bacterial collection.</title>
        <authorList>
            <person name="Pauvert C."/>
            <person name="Hitch T.C.A."/>
            <person name="Clavel T."/>
        </authorList>
    </citation>
    <scope>NUCLEOTIDE SEQUENCE [LARGE SCALE GENOMIC DNA]</scope>
    <source>
        <strain evidence="1 2">CLA-KB-H122</strain>
    </source>
</reference>
<proteinExistence type="predicted"/>